<comment type="caution">
    <text evidence="1">The sequence shown here is derived from an EMBL/GenBank/DDBJ whole genome shotgun (WGS) entry which is preliminary data.</text>
</comment>
<evidence type="ECO:0000313" key="2">
    <source>
        <dbReference type="Proteomes" id="UP001627154"/>
    </source>
</evidence>
<evidence type="ECO:0000313" key="1">
    <source>
        <dbReference type="EMBL" id="KAL3392521.1"/>
    </source>
</evidence>
<organism evidence="1 2">
    <name type="scientific">Trichogramma kaykai</name>
    <dbReference type="NCBI Taxonomy" id="54128"/>
    <lineage>
        <taxon>Eukaryota</taxon>
        <taxon>Metazoa</taxon>
        <taxon>Ecdysozoa</taxon>
        <taxon>Arthropoda</taxon>
        <taxon>Hexapoda</taxon>
        <taxon>Insecta</taxon>
        <taxon>Pterygota</taxon>
        <taxon>Neoptera</taxon>
        <taxon>Endopterygota</taxon>
        <taxon>Hymenoptera</taxon>
        <taxon>Apocrita</taxon>
        <taxon>Proctotrupomorpha</taxon>
        <taxon>Chalcidoidea</taxon>
        <taxon>Trichogrammatidae</taxon>
        <taxon>Trichogramma</taxon>
    </lineage>
</organism>
<gene>
    <name evidence="1" type="ORF">TKK_012840</name>
</gene>
<dbReference type="Proteomes" id="UP001627154">
    <property type="component" value="Unassembled WGS sequence"/>
</dbReference>
<name>A0ABD2WHE4_9HYME</name>
<accession>A0ABD2WHE4</accession>
<keyword evidence="2" id="KW-1185">Reference proteome</keyword>
<sequence>MYCAYIHGCMICKISKFTFRGFRATSYLHLVPQYIMINHSHIRTHAYSTVEPRDSILPVTAAVAASAFESVACAAAPVTGVELLLSNFSLRELHHAVLKKRHARRYARTVCIDISDFES</sequence>
<dbReference type="EMBL" id="JBJJXI010000103">
    <property type="protein sequence ID" value="KAL3392521.1"/>
    <property type="molecule type" value="Genomic_DNA"/>
</dbReference>
<protein>
    <submittedName>
        <fullName evidence="1">Uncharacterized protein</fullName>
    </submittedName>
</protein>
<proteinExistence type="predicted"/>
<reference evidence="1 2" key="1">
    <citation type="journal article" date="2024" name="bioRxiv">
        <title>A reference genome for Trichogramma kaykai: A tiny desert-dwelling parasitoid wasp with competing sex-ratio distorters.</title>
        <authorList>
            <person name="Culotta J."/>
            <person name="Lindsey A.R."/>
        </authorList>
    </citation>
    <scope>NUCLEOTIDE SEQUENCE [LARGE SCALE GENOMIC DNA]</scope>
    <source>
        <strain evidence="1 2">KSX58</strain>
    </source>
</reference>
<dbReference type="AlphaFoldDB" id="A0ABD2WHE4"/>